<accession>A0A2S9XPK7</accession>
<reference evidence="1 2" key="1">
    <citation type="submission" date="2018-03" db="EMBL/GenBank/DDBJ databases">
        <title>Draft Genome Sequences of the Obligatory Marine Myxobacteria Enhygromyxa salina SWB007.</title>
        <authorList>
            <person name="Poehlein A."/>
            <person name="Moghaddam J.A."/>
            <person name="Harms H."/>
            <person name="Alanjari M."/>
            <person name="Koenig G.M."/>
            <person name="Daniel R."/>
            <person name="Schaeberle T.F."/>
        </authorList>
    </citation>
    <scope>NUCLEOTIDE SEQUENCE [LARGE SCALE GENOMIC DNA]</scope>
    <source>
        <strain evidence="1 2">SWB007</strain>
    </source>
</reference>
<comment type="caution">
    <text evidence="1">The sequence shown here is derived from an EMBL/GenBank/DDBJ whole genome shotgun (WGS) entry which is preliminary data.</text>
</comment>
<sequence>MAACQDDTVVAVPDEGERACARPLSYGHWEDGTLRAIGEARHVCLCMTKSEYESKSRIAELNEALLADCELDADQYDFDWNDCEQDFASNQWVGESGERITWPTTTGVVNPPGSTLVCR</sequence>
<organism evidence="1 2">
    <name type="scientific">Enhygromyxa salina</name>
    <dbReference type="NCBI Taxonomy" id="215803"/>
    <lineage>
        <taxon>Bacteria</taxon>
        <taxon>Pseudomonadati</taxon>
        <taxon>Myxococcota</taxon>
        <taxon>Polyangia</taxon>
        <taxon>Nannocystales</taxon>
        <taxon>Nannocystaceae</taxon>
        <taxon>Enhygromyxa</taxon>
    </lineage>
</organism>
<evidence type="ECO:0000313" key="2">
    <source>
        <dbReference type="Proteomes" id="UP000238823"/>
    </source>
</evidence>
<dbReference type="AlphaFoldDB" id="A0A2S9XPK7"/>
<gene>
    <name evidence="1" type="ORF">ENSA7_76160</name>
</gene>
<dbReference type="Proteomes" id="UP000238823">
    <property type="component" value="Unassembled WGS sequence"/>
</dbReference>
<dbReference type="EMBL" id="PVNL01000139">
    <property type="protein sequence ID" value="PRP94793.1"/>
    <property type="molecule type" value="Genomic_DNA"/>
</dbReference>
<evidence type="ECO:0000313" key="1">
    <source>
        <dbReference type="EMBL" id="PRP94793.1"/>
    </source>
</evidence>
<proteinExistence type="predicted"/>
<name>A0A2S9XPK7_9BACT</name>
<protein>
    <submittedName>
        <fullName evidence="1">Uncharacterized protein</fullName>
    </submittedName>
</protein>